<gene>
    <name evidence="3" type="primary">CCR4</name>
    <name evidence="3" type="ORF">SNAT2548_LOCUS17323</name>
</gene>
<dbReference type="OrthoDB" id="2866996at2759"/>
<dbReference type="EMBL" id="CAJNDS010002107">
    <property type="protein sequence ID" value="CAE7331119.1"/>
    <property type="molecule type" value="Genomic_DNA"/>
</dbReference>
<evidence type="ECO:0000256" key="1">
    <source>
        <dbReference type="SAM" id="MobiDB-lite"/>
    </source>
</evidence>
<dbReference type="Gene3D" id="3.60.10.10">
    <property type="entry name" value="Endonuclease/exonuclease/phosphatase"/>
    <property type="match status" value="1"/>
</dbReference>
<feature type="region of interest" description="Disordered" evidence="1">
    <location>
        <begin position="1"/>
        <end position="53"/>
    </location>
</feature>
<organism evidence="3 4">
    <name type="scientific">Symbiodinium natans</name>
    <dbReference type="NCBI Taxonomy" id="878477"/>
    <lineage>
        <taxon>Eukaryota</taxon>
        <taxon>Sar</taxon>
        <taxon>Alveolata</taxon>
        <taxon>Dinophyceae</taxon>
        <taxon>Suessiales</taxon>
        <taxon>Symbiodiniaceae</taxon>
        <taxon>Symbiodinium</taxon>
    </lineage>
</organism>
<dbReference type="InterPro" id="IPR036691">
    <property type="entry name" value="Endo/exonu/phosph_ase_sf"/>
</dbReference>
<name>A0A812NXF5_9DINO</name>
<evidence type="ECO:0000313" key="3">
    <source>
        <dbReference type="EMBL" id="CAE7331119.1"/>
    </source>
</evidence>
<comment type="caution">
    <text evidence="3">The sequence shown here is derived from an EMBL/GenBank/DDBJ whole genome shotgun (WGS) entry which is preliminary data.</text>
</comment>
<proteinExistence type="predicted"/>
<dbReference type="PANTHER" id="PTHR12121">
    <property type="entry name" value="CARBON CATABOLITE REPRESSOR PROTEIN 4"/>
    <property type="match status" value="1"/>
</dbReference>
<protein>
    <submittedName>
        <fullName evidence="3">CCR4 protein</fullName>
    </submittedName>
</protein>
<dbReference type="InterPro" id="IPR005135">
    <property type="entry name" value="Endo/exonuclease/phosphatase"/>
</dbReference>
<keyword evidence="4" id="KW-1185">Reference proteome</keyword>
<feature type="domain" description="Endonuclease/exonuclease/phosphatase" evidence="2">
    <location>
        <begin position="114"/>
        <end position="381"/>
    </location>
</feature>
<dbReference type="InterPro" id="IPR050410">
    <property type="entry name" value="CCR4/nocturin_mRNA_transcr"/>
</dbReference>
<dbReference type="GO" id="GO:0000175">
    <property type="term" value="F:3'-5'-RNA exonuclease activity"/>
    <property type="evidence" value="ECO:0007669"/>
    <property type="project" value="TreeGrafter"/>
</dbReference>
<dbReference type="AlphaFoldDB" id="A0A812NXF5"/>
<evidence type="ECO:0000313" key="4">
    <source>
        <dbReference type="Proteomes" id="UP000604046"/>
    </source>
</evidence>
<dbReference type="PANTHER" id="PTHR12121:SF36">
    <property type="entry name" value="ENDONUCLEASE_EXONUCLEASE_PHOSPHATASE DOMAIN-CONTAINING PROTEIN"/>
    <property type="match status" value="1"/>
</dbReference>
<evidence type="ECO:0000259" key="2">
    <source>
        <dbReference type="Pfam" id="PF03372"/>
    </source>
</evidence>
<sequence>MEESLDIANVQDHGLPVVEPSDKCEVQPSSPTSKQDKDTGATVADDCNGGRGGEGFSSSLPACGVRLTPEAEAMAQSMRRSVPLRRPECEVSVVCFNMLLKGFDEKWYYPSIGPELRAWSYRKPQLRELLFGMDADIYCMQEVEVASFAEEFAFLAEGGYAAVEPRDDSKGKKRPEMAKSAIFFKSSRFELVWSENRSRAVLAALKHVPTDELIYVVSCHLEGAKPEAAARVSQVKSALERLRLDQLRRNLDPKECPLIFAGDFNCEEDSAVCHLLSSGALSKDFRDPWAPDKELLKADFSHEWALRDLYGEVCGSLLKQRPVTFCSPNDAGGAPLAACVDFVFYSHLSLRPTAVRLPLDEAQEEAARARAIPADWHISDHVPLGGVFAIRKAEEKTDASSIELV</sequence>
<dbReference type="Proteomes" id="UP000604046">
    <property type="component" value="Unassembled WGS sequence"/>
</dbReference>
<reference evidence="3" key="1">
    <citation type="submission" date="2021-02" db="EMBL/GenBank/DDBJ databases">
        <authorList>
            <person name="Dougan E. K."/>
            <person name="Rhodes N."/>
            <person name="Thang M."/>
            <person name="Chan C."/>
        </authorList>
    </citation>
    <scope>NUCLEOTIDE SEQUENCE</scope>
</reference>
<accession>A0A812NXF5</accession>
<dbReference type="Pfam" id="PF03372">
    <property type="entry name" value="Exo_endo_phos"/>
    <property type="match status" value="1"/>
</dbReference>
<dbReference type="SUPFAM" id="SSF56219">
    <property type="entry name" value="DNase I-like"/>
    <property type="match status" value="1"/>
</dbReference>